<evidence type="ECO:0000313" key="2">
    <source>
        <dbReference type="EMBL" id="EIM77200.1"/>
    </source>
</evidence>
<accession>I5C5U8</accession>
<gene>
    <name evidence="2" type="ORF">A3SI_07969</name>
</gene>
<feature type="transmembrane region" description="Helical" evidence="1">
    <location>
        <begin position="35"/>
        <end position="59"/>
    </location>
</feature>
<dbReference type="OrthoDB" id="839900at2"/>
<dbReference type="EMBL" id="AJYA01000016">
    <property type="protein sequence ID" value="EIM77200.1"/>
    <property type="molecule type" value="Genomic_DNA"/>
</dbReference>
<name>I5C5U8_9BACT</name>
<sequence length="65" mass="7719">MKESKKKQYLILIFILGLILFNYPVLGMYNVPERWLGIPVLFIMVFFSWMLLIVLTFFVTKKGSE</sequence>
<keyword evidence="3" id="KW-1185">Reference proteome</keyword>
<proteinExistence type="predicted"/>
<dbReference type="STRING" id="1189621.A3SI_07969"/>
<dbReference type="AlphaFoldDB" id="I5C5U8"/>
<evidence type="ECO:0008006" key="4">
    <source>
        <dbReference type="Google" id="ProtNLM"/>
    </source>
</evidence>
<organism evidence="2 3">
    <name type="scientific">Nitritalea halalkaliphila LW7</name>
    <dbReference type="NCBI Taxonomy" id="1189621"/>
    <lineage>
        <taxon>Bacteria</taxon>
        <taxon>Pseudomonadati</taxon>
        <taxon>Bacteroidota</taxon>
        <taxon>Cytophagia</taxon>
        <taxon>Cytophagales</taxon>
        <taxon>Cyclobacteriaceae</taxon>
        <taxon>Nitritalea</taxon>
    </lineage>
</organism>
<comment type="caution">
    <text evidence="2">The sequence shown here is derived from an EMBL/GenBank/DDBJ whole genome shotgun (WGS) entry which is preliminary data.</text>
</comment>
<feature type="transmembrane region" description="Helical" evidence="1">
    <location>
        <begin position="9"/>
        <end position="29"/>
    </location>
</feature>
<evidence type="ECO:0000313" key="3">
    <source>
        <dbReference type="Proteomes" id="UP000005551"/>
    </source>
</evidence>
<keyword evidence="1" id="KW-1133">Transmembrane helix</keyword>
<keyword evidence="1" id="KW-0812">Transmembrane</keyword>
<keyword evidence="1" id="KW-0472">Membrane</keyword>
<dbReference type="Proteomes" id="UP000005551">
    <property type="component" value="Unassembled WGS sequence"/>
</dbReference>
<protein>
    <recommendedName>
        <fullName evidence="4">DUF3311 domain-containing protein</fullName>
    </recommendedName>
</protein>
<reference evidence="2 3" key="1">
    <citation type="submission" date="2012-05" db="EMBL/GenBank/DDBJ databases">
        <title>Genome sequence of Nitritalea halalkaliphila LW7.</title>
        <authorList>
            <person name="Jangir P.K."/>
            <person name="Singh A."/>
            <person name="Shivaji S."/>
            <person name="Sharma R."/>
        </authorList>
    </citation>
    <scope>NUCLEOTIDE SEQUENCE [LARGE SCALE GENOMIC DNA]</scope>
    <source>
        <strain evidence="2 3">LW7</strain>
    </source>
</reference>
<evidence type="ECO:0000256" key="1">
    <source>
        <dbReference type="SAM" id="Phobius"/>
    </source>
</evidence>
<dbReference type="RefSeq" id="WP_009054492.1">
    <property type="nucleotide sequence ID" value="NZ_AJYA01000016.1"/>
</dbReference>